<dbReference type="Gene3D" id="1.10.1280.10">
    <property type="entry name" value="Di-copper center containing domain from catechol oxidase"/>
    <property type="match status" value="1"/>
</dbReference>
<dbReference type="VEuPathDB" id="FungiDB:H257_16153"/>
<feature type="chain" id="PRO_5004840373" description="Tyrosinase copper-binding domain-containing protein" evidence="3">
    <location>
        <begin position="24"/>
        <end position="538"/>
    </location>
</feature>
<dbReference type="GeneID" id="20818149"/>
<dbReference type="AlphaFoldDB" id="W4FJK0"/>
<dbReference type="OrthoDB" id="62107at2759"/>
<dbReference type="PANTHER" id="PTHR11474">
    <property type="entry name" value="TYROSINASE FAMILY MEMBER"/>
    <property type="match status" value="1"/>
</dbReference>
<name>W4FJK0_APHAT</name>
<dbReference type="InterPro" id="IPR008922">
    <property type="entry name" value="Di-copper_centre_dom_sf"/>
</dbReference>
<dbReference type="InterPro" id="IPR002227">
    <property type="entry name" value="Tyrosinase_Cu-bd"/>
</dbReference>
<dbReference type="PROSITE" id="PS00498">
    <property type="entry name" value="TYROSINASE_2"/>
    <property type="match status" value="1"/>
</dbReference>
<dbReference type="Pfam" id="PF00264">
    <property type="entry name" value="Tyrosinase"/>
    <property type="match status" value="1"/>
</dbReference>
<reference evidence="5" key="1">
    <citation type="submission" date="2013-12" db="EMBL/GenBank/DDBJ databases">
        <title>The Genome Sequence of Aphanomyces astaci APO3.</title>
        <authorList>
            <consortium name="The Broad Institute Genomics Platform"/>
            <person name="Russ C."/>
            <person name="Tyler B."/>
            <person name="van West P."/>
            <person name="Dieguez-Uribeondo J."/>
            <person name="Young S.K."/>
            <person name="Zeng Q."/>
            <person name="Gargeya S."/>
            <person name="Fitzgerald M."/>
            <person name="Abouelleil A."/>
            <person name="Alvarado L."/>
            <person name="Chapman S.B."/>
            <person name="Gainer-Dewar J."/>
            <person name="Goldberg J."/>
            <person name="Griggs A."/>
            <person name="Gujja S."/>
            <person name="Hansen M."/>
            <person name="Howarth C."/>
            <person name="Imamovic A."/>
            <person name="Ireland A."/>
            <person name="Larimer J."/>
            <person name="McCowan C."/>
            <person name="Murphy C."/>
            <person name="Pearson M."/>
            <person name="Poon T.W."/>
            <person name="Priest M."/>
            <person name="Roberts A."/>
            <person name="Saif S."/>
            <person name="Shea T."/>
            <person name="Sykes S."/>
            <person name="Wortman J."/>
            <person name="Nusbaum C."/>
            <person name="Birren B."/>
        </authorList>
    </citation>
    <scope>NUCLEOTIDE SEQUENCE [LARGE SCALE GENOMIC DNA]</scope>
    <source>
        <strain evidence="5">APO3</strain>
    </source>
</reference>
<evidence type="ECO:0000259" key="4">
    <source>
        <dbReference type="PROSITE" id="PS00498"/>
    </source>
</evidence>
<dbReference type="SUPFAM" id="SSF48056">
    <property type="entry name" value="Di-copper centre-containing domain"/>
    <property type="match status" value="1"/>
</dbReference>
<evidence type="ECO:0000256" key="3">
    <source>
        <dbReference type="SAM" id="SignalP"/>
    </source>
</evidence>
<keyword evidence="1" id="KW-0479">Metal-binding</keyword>
<dbReference type="GO" id="GO:0046872">
    <property type="term" value="F:metal ion binding"/>
    <property type="evidence" value="ECO:0007669"/>
    <property type="project" value="UniProtKB-KW"/>
</dbReference>
<sequence length="538" mass="59940">MLPTIRLVFVLFAMGLLAAVAQSQVNTTLCGPRVRRAYSKLSMAERDTLKLAFELAMQLGHHHRFVAVHQHPPNEYEAHSCMLVYWHRRFLWGYENMLRSLGDDFQCITIPFWDYTAASSNYLDPNVPCASMAECNPVLPDYGASSSINVDSNSSTFILGGSTTAAGETVNADYCVRDPDQPATRSFCQSEDAFRTNTCLGCIPRGDWTAAQVTTDMTLVSISNQVFAPTMSVFTQNIMYKVHPKVHANLNGAMSTMASPADPVFFFHHAMMDALWSIYYKCQAQGAMLSDSRVFPPSDWNLFNRRVCGPAVAIAKSSSPRFTISKNNMSMLYVNGTTGAATFDVGDPRSPLAPFFASTPTTYTSYGRYPASAGISYDFAGTGLDILFNECSSWLTSATVSSSTAASFLDARYDGGRRNNKPKTRGQSKAVATQIDAMQRMYAHARKYVKSDRKAREYVEMMICVHRNECLGGVFDYAATFKRSFKLHLSPYCYDVLEDIATGERTIPVPGWARLLMDTYGCTHIQQDTPYQDRSRRY</sequence>
<feature type="domain" description="Tyrosinase copper-binding" evidence="4">
    <location>
        <begin position="262"/>
        <end position="273"/>
    </location>
</feature>
<dbReference type="InterPro" id="IPR050316">
    <property type="entry name" value="Tyrosinase/Hemocyanin"/>
</dbReference>
<dbReference type="PANTHER" id="PTHR11474:SF126">
    <property type="entry name" value="TYROSINASE-LIKE PROTEIN TYR-1-RELATED"/>
    <property type="match status" value="1"/>
</dbReference>
<accession>W4FJK0</accession>
<organism evidence="5">
    <name type="scientific">Aphanomyces astaci</name>
    <name type="common">Crayfish plague agent</name>
    <dbReference type="NCBI Taxonomy" id="112090"/>
    <lineage>
        <taxon>Eukaryota</taxon>
        <taxon>Sar</taxon>
        <taxon>Stramenopiles</taxon>
        <taxon>Oomycota</taxon>
        <taxon>Saprolegniomycetes</taxon>
        <taxon>Saprolegniales</taxon>
        <taxon>Verrucalvaceae</taxon>
        <taxon>Aphanomyces</taxon>
    </lineage>
</organism>
<dbReference type="GO" id="GO:0016491">
    <property type="term" value="F:oxidoreductase activity"/>
    <property type="evidence" value="ECO:0007669"/>
    <property type="project" value="InterPro"/>
</dbReference>
<feature type="signal peptide" evidence="3">
    <location>
        <begin position="1"/>
        <end position="23"/>
    </location>
</feature>
<dbReference type="PRINTS" id="PR00092">
    <property type="entry name" value="TYROSINASE"/>
</dbReference>
<protein>
    <recommendedName>
        <fullName evidence="4">Tyrosinase copper-binding domain-containing protein</fullName>
    </recommendedName>
</protein>
<dbReference type="RefSeq" id="XP_009842803.1">
    <property type="nucleotide sequence ID" value="XM_009844501.1"/>
</dbReference>
<evidence type="ECO:0000256" key="1">
    <source>
        <dbReference type="ARBA" id="ARBA00022723"/>
    </source>
</evidence>
<evidence type="ECO:0000313" key="5">
    <source>
        <dbReference type="EMBL" id="ETV67682.1"/>
    </source>
</evidence>
<evidence type="ECO:0000256" key="2">
    <source>
        <dbReference type="ARBA" id="ARBA00023008"/>
    </source>
</evidence>
<dbReference type="STRING" id="112090.W4FJK0"/>
<proteinExistence type="predicted"/>
<dbReference type="EMBL" id="KI913194">
    <property type="protein sequence ID" value="ETV67682.1"/>
    <property type="molecule type" value="Genomic_DNA"/>
</dbReference>
<gene>
    <name evidence="5" type="ORF">H257_16153</name>
</gene>
<keyword evidence="2" id="KW-0186">Copper</keyword>
<keyword evidence="3" id="KW-0732">Signal</keyword>